<dbReference type="EMBL" id="JAVFKD010000004">
    <property type="protein sequence ID" value="KAK5995015.1"/>
    <property type="molecule type" value="Genomic_DNA"/>
</dbReference>
<evidence type="ECO:0000313" key="2">
    <source>
        <dbReference type="Proteomes" id="UP001338125"/>
    </source>
</evidence>
<proteinExistence type="predicted"/>
<sequence>MCTVKGVRIKCACKDARCRSRRDFTDRDAQGNVVRATGHGWHYLTRQLGANICEKGRRMFERGEMKWLDPNGRIVEEVVPHAGIVVEWEVQETSASQPGRICDECRDRNHQVA</sequence>
<comment type="caution">
    <text evidence="1">The sequence shown here is derived from an EMBL/GenBank/DDBJ whole genome shotgun (WGS) entry which is preliminary data.</text>
</comment>
<gene>
    <name evidence="1" type="ORF">PT974_03405</name>
</gene>
<keyword evidence="2" id="KW-1185">Reference proteome</keyword>
<name>A0ABR0STD3_9HYPO</name>
<dbReference type="Proteomes" id="UP001338125">
    <property type="component" value="Unassembled WGS sequence"/>
</dbReference>
<accession>A0ABR0STD3</accession>
<organism evidence="1 2">
    <name type="scientific">Cladobotryum mycophilum</name>
    <dbReference type="NCBI Taxonomy" id="491253"/>
    <lineage>
        <taxon>Eukaryota</taxon>
        <taxon>Fungi</taxon>
        <taxon>Dikarya</taxon>
        <taxon>Ascomycota</taxon>
        <taxon>Pezizomycotina</taxon>
        <taxon>Sordariomycetes</taxon>
        <taxon>Hypocreomycetidae</taxon>
        <taxon>Hypocreales</taxon>
        <taxon>Hypocreaceae</taxon>
        <taxon>Cladobotryum</taxon>
    </lineage>
</organism>
<protein>
    <submittedName>
        <fullName evidence="1">Uncharacterized protein</fullName>
    </submittedName>
</protein>
<reference evidence="1 2" key="1">
    <citation type="submission" date="2024-01" db="EMBL/GenBank/DDBJ databases">
        <title>Complete genome of Cladobotryum mycophilum ATHUM6906.</title>
        <authorList>
            <person name="Christinaki A.C."/>
            <person name="Myridakis A.I."/>
            <person name="Kouvelis V.N."/>
        </authorList>
    </citation>
    <scope>NUCLEOTIDE SEQUENCE [LARGE SCALE GENOMIC DNA]</scope>
    <source>
        <strain evidence="1 2">ATHUM6906</strain>
    </source>
</reference>
<evidence type="ECO:0000313" key="1">
    <source>
        <dbReference type="EMBL" id="KAK5995015.1"/>
    </source>
</evidence>